<reference evidence="2" key="1">
    <citation type="submission" date="2023-05" db="EMBL/GenBank/DDBJ databases">
        <authorList>
            <person name="Zhang X."/>
        </authorList>
    </citation>
    <scope>NUCLEOTIDE SEQUENCE</scope>
    <source>
        <strain evidence="2">BD1B2-1</strain>
    </source>
</reference>
<dbReference type="Proteomes" id="UP001232063">
    <property type="component" value="Unassembled WGS sequence"/>
</dbReference>
<feature type="chain" id="PRO_5041988307" description="Outer membrane protein beta-barrel domain-containing protein" evidence="1">
    <location>
        <begin position="21"/>
        <end position="245"/>
    </location>
</feature>
<evidence type="ECO:0000256" key="1">
    <source>
        <dbReference type="SAM" id="SignalP"/>
    </source>
</evidence>
<dbReference type="EMBL" id="JASJOU010000002">
    <property type="protein sequence ID" value="MDJ1500369.1"/>
    <property type="molecule type" value="Genomic_DNA"/>
</dbReference>
<evidence type="ECO:0000313" key="3">
    <source>
        <dbReference type="Proteomes" id="UP001232063"/>
    </source>
</evidence>
<organism evidence="2 3">
    <name type="scientific">Xanthocytophaga agilis</name>
    <dbReference type="NCBI Taxonomy" id="3048010"/>
    <lineage>
        <taxon>Bacteria</taxon>
        <taxon>Pseudomonadati</taxon>
        <taxon>Bacteroidota</taxon>
        <taxon>Cytophagia</taxon>
        <taxon>Cytophagales</taxon>
        <taxon>Rhodocytophagaceae</taxon>
        <taxon>Xanthocytophaga</taxon>
    </lineage>
</organism>
<keyword evidence="3" id="KW-1185">Reference proteome</keyword>
<feature type="signal peptide" evidence="1">
    <location>
        <begin position="1"/>
        <end position="20"/>
    </location>
</feature>
<proteinExistence type="predicted"/>
<gene>
    <name evidence="2" type="ORF">QNI22_06925</name>
</gene>
<name>A0AAE3QYH4_9BACT</name>
<protein>
    <recommendedName>
        <fullName evidence="4">Outer membrane protein beta-barrel domain-containing protein</fullName>
    </recommendedName>
</protein>
<sequence>MKKLVLFIFMCISLCQFSKAQQKRTQEVLYLKNGSIIRNAKSLQYLDSLIEIHTTEGSIFRFELSDLDSIAREPVRVKFRTHGYFLAVEAGFLSGHSTNTTTTIEKRNNDASLQIVSGYQWNSHWATGIGAAMDIYQTGTILPLFLRSMYTPLTNRLTPLISFDIGYGLYTRVFNGSPTNGQLSQGGLFINPAVGFIARSEKRTAFSFAIGYRRQHVYQSFVNEETTSSKNIILHRMSIRVGLSF</sequence>
<evidence type="ECO:0008006" key="4">
    <source>
        <dbReference type="Google" id="ProtNLM"/>
    </source>
</evidence>
<comment type="caution">
    <text evidence="2">The sequence shown here is derived from an EMBL/GenBank/DDBJ whole genome shotgun (WGS) entry which is preliminary data.</text>
</comment>
<evidence type="ECO:0000313" key="2">
    <source>
        <dbReference type="EMBL" id="MDJ1500369.1"/>
    </source>
</evidence>
<dbReference type="AlphaFoldDB" id="A0AAE3QYH4"/>
<accession>A0AAE3QYH4</accession>
<dbReference type="RefSeq" id="WP_314509902.1">
    <property type="nucleotide sequence ID" value="NZ_JASJOU010000002.1"/>
</dbReference>
<keyword evidence="1" id="KW-0732">Signal</keyword>